<dbReference type="PANTHER" id="PTHR43861:SF1">
    <property type="entry name" value="TRANS-ACONITATE 2-METHYLTRANSFERASE"/>
    <property type="match status" value="1"/>
</dbReference>
<evidence type="ECO:0000259" key="3">
    <source>
        <dbReference type="Pfam" id="PF13649"/>
    </source>
</evidence>
<evidence type="ECO:0000256" key="1">
    <source>
        <dbReference type="ARBA" id="ARBA00022603"/>
    </source>
</evidence>
<dbReference type="SUPFAM" id="SSF53335">
    <property type="entry name" value="S-adenosyl-L-methionine-dependent methyltransferases"/>
    <property type="match status" value="1"/>
</dbReference>
<dbReference type="Proteomes" id="UP000800096">
    <property type="component" value="Unassembled WGS sequence"/>
</dbReference>
<evidence type="ECO:0000256" key="2">
    <source>
        <dbReference type="ARBA" id="ARBA00022679"/>
    </source>
</evidence>
<dbReference type="AlphaFoldDB" id="A0A6A5QB69"/>
<dbReference type="GO" id="GO:0030798">
    <property type="term" value="F:trans-aconitate 2-methyltransferase activity"/>
    <property type="evidence" value="ECO:0007669"/>
    <property type="project" value="InterPro"/>
</dbReference>
<sequence>MQKCSGFANTMLRHRSVRSIACVQKPSHHMTSPTRAMTSATASKAQNDWSADQYLKFKTQRTRPVHDLISQVVPHMTAAKPRIYDLGCGPGNSTQALHAAFPHGEITGIDSSPDMLDKARAALPRIEFVQGDVSAFNPKDEPDVLFSNAVFHWVRRPARIPTLVRLFQRLTPGGVMAMQVPDNYDEPSHAAMRVAAKMSGQVWSAAFSTCDIGNVDGGDRPDLDPVEPAAHFYNALVPHAALVNVWRTTYLHVLDDERAIVEWVEGTGLQPFLNLIDDEQAKARYVNQYARLLKERYPKLADGKVLLAYPRLFVVAVRQ</sequence>
<dbReference type="Gene3D" id="3.40.50.150">
    <property type="entry name" value="Vaccinia Virus protein VP39"/>
    <property type="match status" value="1"/>
</dbReference>
<dbReference type="GO" id="GO:0032259">
    <property type="term" value="P:methylation"/>
    <property type="evidence" value="ECO:0007669"/>
    <property type="project" value="UniProtKB-KW"/>
</dbReference>
<dbReference type="CDD" id="cd02440">
    <property type="entry name" value="AdoMet_MTases"/>
    <property type="match status" value="1"/>
</dbReference>
<dbReference type="InterPro" id="IPR023149">
    <property type="entry name" value="Trans_acon_MeTrfase_C"/>
</dbReference>
<keyword evidence="5" id="KW-1185">Reference proteome</keyword>
<evidence type="ECO:0000313" key="4">
    <source>
        <dbReference type="EMBL" id="KAF1911527.1"/>
    </source>
</evidence>
<dbReference type="InterPro" id="IPR041698">
    <property type="entry name" value="Methyltransf_25"/>
</dbReference>
<dbReference type="EMBL" id="ML979143">
    <property type="protein sequence ID" value="KAF1911527.1"/>
    <property type="molecule type" value="Genomic_DNA"/>
</dbReference>
<protein>
    <submittedName>
        <fullName evidence="4">Trans-aconitate 2-methyltransferase</fullName>
    </submittedName>
</protein>
<dbReference type="Gene3D" id="1.10.150.290">
    <property type="entry name" value="S-adenosyl-L-methionine-dependent methyltransferases"/>
    <property type="match status" value="1"/>
</dbReference>
<dbReference type="PANTHER" id="PTHR43861">
    <property type="entry name" value="TRANS-ACONITATE 2-METHYLTRANSFERASE-RELATED"/>
    <property type="match status" value="1"/>
</dbReference>
<feature type="domain" description="Methyltransferase" evidence="3">
    <location>
        <begin position="83"/>
        <end position="174"/>
    </location>
</feature>
<keyword evidence="2 4" id="KW-0808">Transferase</keyword>
<accession>A0A6A5QB69</accession>
<proteinExistence type="predicted"/>
<reference evidence="4" key="1">
    <citation type="journal article" date="2020" name="Stud. Mycol.">
        <title>101 Dothideomycetes genomes: a test case for predicting lifestyles and emergence of pathogens.</title>
        <authorList>
            <person name="Haridas S."/>
            <person name="Albert R."/>
            <person name="Binder M."/>
            <person name="Bloem J."/>
            <person name="Labutti K."/>
            <person name="Salamov A."/>
            <person name="Andreopoulos B."/>
            <person name="Baker S."/>
            <person name="Barry K."/>
            <person name="Bills G."/>
            <person name="Bluhm B."/>
            <person name="Cannon C."/>
            <person name="Castanera R."/>
            <person name="Culley D."/>
            <person name="Daum C."/>
            <person name="Ezra D."/>
            <person name="Gonzalez J."/>
            <person name="Henrissat B."/>
            <person name="Kuo A."/>
            <person name="Liang C."/>
            <person name="Lipzen A."/>
            <person name="Lutzoni F."/>
            <person name="Magnuson J."/>
            <person name="Mondo S."/>
            <person name="Nolan M."/>
            <person name="Ohm R."/>
            <person name="Pangilinan J."/>
            <person name="Park H.-J."/>
            <person name="Ramirez L."/>
            <person name="Alfaro M."/>
            <person name="Sun H."/>
            <person name="Tritt A."/>
            <person name="Yoshinaga Y."/>
            <person name="Zwiers L.-H."/>
            <person name="Turgeon B."/>
            <person name="Goodwin S."/>
            <person name="Spatafora J."/>
            <person name="Crous P."/>
            <person name="Grigoriev I."/>
        </authorList>
    </citation>
    <scope>NUCLEOTIDE SEQUENCE</scope>
    <source>
        <strain evidence="4">HMLAC05119</strain>
    </source>
</reference>
<organism evidence="4 5">
    <name type="scientific">Ampelomyces quisqualis</name>
    <name type="common">Powdery mildew agent</name>
    <dbReference type="NCBI Taxonomy" id="50730"/>
    <lineage>
        <taxon>Eukaryota</taxon>
        <taxon>Fungi</taxon>
        <taxon>Dikarya</taxon>
        <taxon>Ascomycota</taxon>
        <taxon>Pezizomycotina</taxon>
        <taxon>Dothideomycetes</taxon>
        <taxon>Pleosporomycetidae</taxon>
        <taxon>Pleosporales</taxon>
        <taxon>Pleosporineae</taxon>
        <taxon>Phaeosphaeriaceae</taxon>
        <taxon>Ampelomyces</taxon>
    </lineage>
</organism>
<gene>
    <name evidence="4" type="ORF">BDU57DRAFT_524051</name>
</gene>
<dbReference type="OrthoDB" id="66144at2759"/>
<evidence type="ECO:0000313" key="5">
    <source>
        <dbReference type="Proteomes" id="UP000800096"/>
    </source>
</evidence>
<keyword evidence="1 4" id="KW-0489">Methyltransferase</keyword>
<dbReference type="InterPro" id="IPR029063">
    <property type="entry name" value="SAM-dependent_MTases_sf"/>
</dbReference>
<name>A0A6A5QB69_AMPQU</name>
<dbReference type="Pfam" id="PF13649">
    <property type="entry name" value="Methyltransf_25"/>
    <property type="match status" value="1"/>
</dbReference>